<evidence type="ECO:0000313" key="7">
    <source>
        <dbReference type="EMBL" id="KAK1426742.1"/>
    </source>
</evidence>
<dbReference type="Pfam" id="PF00234">
    <property type="entry name" value="Tryp_alpha_amyl"/>
    <property type="match status" value="1"/>
</dbReference>
<dbReference type="PANTHER" id="PTHR33076">
    <property type="entry name" value="NON-SPECIFIC LIPID-TRANSFER PROTEIN 2-RELATED"/>
    <property type="match status" value="1"/>
</dbReference>
<sequence length="160" mass="16370">MAAAVAKVALVALMCFMVTSAPYTADGAVTCQMALSSLVPCASYVTSGGPVPSSCCSGIKSVYKAASTTADRQTVCRCLEQVASMVGTGANIDAAISLPRKCGVKIPYKISPTQDCSNVVSGGDVGWWKTVVLVLSSVGAGCTENIKVDVLKAAGRMRTH</sequence>
<dbReference type="AlphaFoldDB" id="A0AAD8KPN0"/>
<comment type="function">
    <text evidence="4">Plant non-specific lipid-transfer proteins transfer phospholipids as well as galactolipids across membranes. May play a role in wax or cutin deposition in the cell walls of expanding epidermal cells and certain secretory tissues.</text>
</comment>
<evidence type="ECO:0000313" key="8">
    <source>
        <dbReference type="Proteomes" id="UP001229421"/>
    </source>
</evidence>
<dbReference type="SMART" id="SM00499">
    <property type="entry name" value="AAI"/>
    <property type="match status" value="1"/>
</dbReference>
<keyword evidence="2 4" id="KW-0813">Transport</keyword>
<evidence type="ECO:0000259" key="6">
    <source>
        <dbReference type="SMART" id="SM00499"/>
    </source>
</evidence>
<dbReference type="GO" id="GO:0006869">
    <property type="term" value="P:lipid transport"/>
    <property type="evidence" value="ECO:0007669"/>
    <property type="project" value="InterPro"/>
</dbReference>
<feature type="domain" description="Bifunctional inhibitor/plant lipid transfer protein/seed storage helical" evidence="6">
    <location>
        <begin position="31"/>
        <end position="116"/>
    </location>
</feature>
<dbReference type="PROSITE" id="PS00597">
    <property type="entry name" value="PLANT_LTP"/>
    <property type="match status" value="1"/>
</dbReference>
<keyword evidence="8" id="KW-1185">Reference proteome</keyword>
<evidence type="ECO:0000256" key="2">
    <source>
        <dbReference type="ARBA" id="ARBA00022448"/>
    </source>
</evidence>
<dbReference type="PRINTS" id="PR00382">
    <property type="entry name" value="LIPIDTRNSFER"/>
</dbReference>
<reference evidence="7" key="1">
    <citation type="journal article" date="2023" name="bioRxiv">
        <title>Improved chromosome-level genome assembly for marigold (Tagetes erecta).</title>
        <authorList>
            <person name="Jiang F."/>
            <person name="Yuan L."/>
            <person name="Wang S."/>
            <person name="Wang H."/>
            <person name="Xu D."/>
            <person name="Wang A."/>
            <person name="Fan W."/>
        </authorList>
    </citation>
    <scope>NUCLEOTIDE SEQUENCE</scope>
    <source>
        <strain evidence="7">WSJ</strain>
        <tissue evidence="7">Leaf</tissue>
    </source>
</reference>
<gene>
    <name evidence="7" type="ORF">QVD17_15421</name>
</gene>
<dbReference type="InterPro" id="IPR016140">
    <property type="entry name" value="Bifunc_inhib/LTP/seed_store"/>
</dbReference>
<feature type="signal peptide" evidence="5">
    <location>
        <begin position="1"/>
        <end position="21"/>
    </location>
</feature>
<dbReference type="Gene3D" id="1.10.110.10">
    <property type="entry name" value="Plant lipid-transfer and hydrophobic proteins"/>
    <property type="match status" value="1"/>
</dbReference>
<dbReference type="GO" id="GO:0008289">
    <property type="term" value="F:lipid binding"/>
    <property type="evidence" value="ECO:0007669"/>
    <property type="project" value="UniProtKB-KW"/>
</dbReference>
<comment type="caution">
    <text evidence="7">The sequence shown here is derived from an EMBL/GenBank/DDBJ whole genome shotgun (WGS) entry which is preliminary data.</text>
</comment>
<evidence type="ECO:0000256" key="1">
    <source>
        <dbReference type="ARBA" id="ARBA00009748"/>
    </source>
</evidence>
<evidence type="ECO:0000256" key="3">
    <source>
        <dbReference type="ARBA" id="ARBA00023121"/>
    </source>
</evidence>
<comment type="similarity">
    <text evidence="1 4">Belongs to the plant LTP family.</text>
</comment>
<protein>
    <recommendedName>
        <fullName evidence="4">Non-specific lipid-transfer protein</fullName>
    </recommendedName>
</protein>
<dbReference type="InterPro" id="IPR036312">
    <property type="entry name" value="Bifun_inhib/LTP/seed_sf"/>
</dbReference>
<dbReference type="SUPFAM" id="SSF47699">
    <property type="entry name" value="Bifunctional inhibitor/lipid-transfer protein/seed storage 2S albumin"/>
    <property type="match status" value="1"/>
</dbReference>
<organism evidence="7 8">
    <name type="scientific">Tagetes erecta</name>
    <name type="common">African marigold</name>
    <dbReference type="NCBI Taxonomy" id="13708"/>
    <lineage>
        <taxon>Eukaryota</taxon>
        <taxon>Viridiplantae</taxon>
        <taxon>Streptophyta</taxon>
        <taxon>Embryophyta</taxon>
        <taxon>Tracheophyta</taxon>
        <taxon>Spermatophyta</taxon>
        <taxon>Magnoliopsida</taxon>
        <taxon>eudicotyledons</taxon>
        <taxon>Gunneridae</taxon>
        <taxon>Pentapetalae</taxon>
        <taxon>asterids</taxon>
        <taxon>campanulids</taxon>
        <taxon>Asterales</taxon>
        <taxon>Asteraceae</taxon>
        <taxon>Asteroideae</taxon>
        <taxon>Heliantheae alliance</taxon>
        <taxon>Tageteae</taxon>
        <taxon>Tagetes</taxon>
    </lineage>
</organism>
<accession>A0AAD8KPN0</accession>
<evidence type="ECO:0000256" key="5">
    <source>
        <dbReference type="SAM" id="SignalP"/>
    </source>
</evidence>
<keyword evidence="3 4" id="KW-0446">Lipid-binding</keyword>
<evidence type="ECO:0000256" key="4">
    <source>
        <dbReference type="RuleBase" id="RU000628"/>
    </source>
</evidence>
<feature type="chain" id="PRO_5042219359" description="Non-specific lipid-transfer protein" evidence="5">
    <location>
        <begin position="22"/>
        <end position="160"/>
    </location>
</feature>
<keyword evidence="5" id="KW-0732">Signal</keyword>
<dbReference type="InterPro" id="IPR000528">
    <property type="entry name" value="Plant_nsLTP"/>
</dbReference>
<dbReference type="Proteomes" id="UP001229421">
    <property type="component" value="Unassembled WGS sequence"/>
</dbReference>
<proteinExistence type="inferred from homology"/>
<dbReference type="CDD" id="cd01960">
    <property type="entry name" value="nsLTP1"/>
    <property type="match status" value="1"/>
</dbReference>
<name>A0AAD8KPN0_TARER</name>
<dbReference type="EMBL" id="JAUHHV010000004">
    <property type="protein sequence ID" value="KAK1426742.1"/>
    <property type="molecule type" value="Genomic_DNA"/>
</dbReference>